<dbReference type="SMART" id="SM00091">
    <property type="entry name" value="PAS"/>
    <property type="match status" value="2"/>
</dbReference>
<keyword evidence="3" id="KW-0597">Phosphoprotein</keyword>
<evidence type="ECO:0000256" key="9">
    <source>
        <dbReference type="SAM" id="Phobius"/>
    </source>
</evidence>
<dbReference type="Proteomes" id="UP000494245">
    <property type="component" value="Unassembled WGS sequence"/>
</dbReference>
<keyword evidence="6 13" id="KW-0418">Kinase</keyword>
<dbReference type="PROSITE" id="PS50112">
    <property type="entry name" value="PAS"/>
    <property type="match status" value="1"/>
</dbReference>
<comment type="caution">
    <text evidence="13">The sequence shown here is derived from an EMBL/GenBank/DDBJ whole genome shotgun (WGS) entry which is preliminary data.</text>
</comment>
<dbReference type="Pfam" id="PF02518">
    <property type="entry name" value="HATPase_c"/>
    <property type="match status" value="1"/>
</dbReference>
<dbReference type="SUPFAM" id="SSF47384">
    <property type="entry name" value="Homodimeric domain of signal transducing histidine kinase"/>
    <property type="match status" value="1"/>
</dbReference>
<dbReference type="InterPro" id="IPR003661">
    <property type="entry name" value="HisK_dim/P_dom"/>
</dbReference>
<dbReference type="EC" id="2.7.13.3" evidence="2"/>
<keyword evidence="14" id="KW-1185">Reference proteome</keyword>
<keyword evidence="7" id="KW-0067">ATP-binding</keyword>
<evidence type="ECO:0000256" key="5">
    <source>
        <dbReference type="ARBA" id="ARBA00022741"/>
    </source>
</evidence>
<dbReference type="InterPro" id="IPR036097">
    <property type="entry name" value="HisK_dim/P_sf"/>
</dbReference>
<evidence type="ECO:0000313" key="14">
    <source>
        <dbReference type="Proteomes" id="UP000494245"/>
    </source>
</evidence>
<keyword evidence="9" id="KW-0472">Membrane</keyword>
<dbReference type="CDD" id="cd00130">
    <property type="entry name" value="PAS"/>
    <property type="match status" value="1"/>
</dbReference>
<keyword evidence="8" id="KW-0902">Two-component regulatory system</keyword>
<evidence type="ECO:0000256" key="6">
    <source>
        <dbReference type="ARBA" id="ARBA00022777"/>
    </source>
</evidence>
<keyword evidence="4" id="KW-0808">Transferase</keyword>
<feature type="domain" description="Histidine kinase" evidence="11">
    <location>
        <begin position="638"/>
        <end position="882"/>
    </location>
</feature>
<dbReference type="NCBIfam" id="TIGR00229">
    <property type="entry name" value="sensory_box"/>
    <property type="match status" value="1"/>
</dbReference>
<dbReference type="GO" id="GO:0005524">
    <property type="term" value="F:ATP binding"/>
    <property type="evidence" value="ECO:0007669"/>
    <property type="project" value="UniProtKB-KW"/>
</dbReference>
<dbReference type="InterPro" id="IPR013656">
    <property type="entry name" value="PAS_4"/>
</dbReference>
<comment type="catalytic activity">
    <reaction evidence="1">
        <text>ATP + protein L-histidine = ADP + protein N-phospho-L-histidine.</text>
        <dbReference type="EC" id="2.7.13.3"/>
    </reaction>
</comment>
<protein>
    <recommendedName>
        <fullName evidence="2">histidine kinase</fullName>
        <ecNumber evidence="2">2.7.13.3</ecNumber>
    </recommendedName>
</protein>
<dbReference type="RefSeq" id="WP_173085482.1">
    <property type="nucleotide sequence ID" value="NZ_BLTE01000013.1"/>
</dbReference>
<dbReference type="InterPro" id="IPR004358">
    <property type="entry name" value="Sig_transdc_His_kin-like_C"/>
</dbReference>
<dbReference type="Gene3D" id="3.30.450.20">
    <property type="entry name" value="PAS domain"/>
    <property type="match status" value="2"/>
</dbReference>
<dbReference type="EMBL" id="BLTE01000013">
    <property type="protein sequence ID" value="GFK94921.1"/>
    <property type="molecule type" value="Genomic_DNA"/>
</dbReference>
<evidence type="ECO:0000256" key="3">
    <source>
        <dbReference type="ARBA" id="ARBA00022553"/>
    </source>
</evidence>
<evidence type="ECO:0000256" key="2">
    <source>
        <dbReference type="ARBA" id="ARBA00012438"/>
    </source>
</evidence>
<dbReference type="InterPro" id="IPR000014">
    <property type="entry name" value="PAS"/>
</dbReference>
<dbReference type="InterPro" id="IPR036890">
    <property type="entry name" value="HATPase_C_sf"/>
</dbReference>
<evidence type="ECO:0000256" key="10">
    <source>
        <dbReference type="SAM" id="SignalP"/>
    </source>
</evidence>
<dbReference type="Gene3D" id="3.30.565.10">
    <property type="entry name" value="Histidine kinase-like ATPase, C-terminal domain"/>
    <property type="match status" value="1"/>
</dbReference>
<keyword evidence="9" id="KW-0812">Transmembrane</keyword>
<dbReference type="Pfam" id="PF08448">
    <property type="entry name" value="PAS_4"/>
    <property type="match status" value="1"/>
</dbReference>
<dbReference type="PANTHER" id="PTHR43065">
    <property type="entry name" value="SENSOR HISTIDINE KINASE"/>
    <property type="match status" value="1"/>
</dbReference>
<gene>
    <name evidence="13" type="primary">cckA_8</name>
    <name evidence="13" type="ORF">NNJEOMEG_02769</name>
</gene>
<dbReference type="SUPFAM" id="SSF55785">
    <property type="entry name" value="PYP-like sensor domain (PAS domain)"/>
    <property type="match status" value="2"/>
</dbReference>
<feature type="chain" id="PRO_5028926057" description="histidine kinase" evidence="10">
    <location>
        <begin position="19"/>
        <end position="886"/>
    </location>
</feature>
<feature type="domain" description="PAS" evidence="12">
    <location>
        <begin position="383"/>
        <end position="453"/>
    </location>
</feature>
<name>A0A6V8LWD9_9BACT</name>
<dbReference type="PROSITE" id="PS50109">
    <property type="entry name" value="HIS_KIN"/>
    <property type="match status" value="1"/>
</dbReference>
<dbReference type="AlphaFoldDB" id="A0A6V8LWD9"/>
<dbReference type="SMART" id="SM00388">
    <property type="entry name" value="HisKA"/>
    <property type="match status" value="1"/>
</dbReference>
<feature type="signal peptide" evidence="10">
    <location>
        <begin position="1"/>
        <end position="18"/>
    </location>
</feature>
<dbReference type="Pfam" id="PF00512">
    <property type="entry name" value="HisKA"/>
    <property type="match status" value="1"/>
</dbReference>
<evidence type="ECO:0000256" key="1">
    <source>
        <dbReference type="ARBA" id="ARBA00000085"/>
    </source>
</evidence>
<dbReference type="PANTHER" id="PTHR43065:SF46">
    <property type="entry name" value="C4-DICARBOXYLATE TRANSPORT SENSOR PROTEIN DCTB"/>
    <property type="match status" value="1"/>
</dbReference>
<dbReference type="InterPro" id="IPR003594">
    <property type="entry name" value="HATPase_dom"/>
</dbReference>
<dbReference type="PRINTS" id="PR00344">
    <property type="entry name" value="BCTRLSENSOR"/>
</dbReference>
<dbReference type="CDD" id="cd00082">
    <property type="entry name" value="HisKA"/>
    <property type="match status" value="1"/>
</dbReference>
<sequence>MKLTVVLSLLLLLFAASADVGAAAAPSPETPQIFVLHSYHPGFARTDGLQRGLAESLSGEGLNPRMIVEYLDAARLAPLRGYEGILDAKRYAILTMTAAARPQAAVVTDWKALEFWNAHRESMAPGVPVVACVLGGAMPRWFLEVPDTVAVVERLALKETAAMARRLSPRADKLLILGSKAQYFKVIQDMVAAEIPALSETLQVELFNENDIQALEARLASLDKSWIVLAVGRPEENGQLLTSAEAARRLSLVSPAPLYAAWGSWMGHGPVGGRVLYAEDQGRMAGEIVRELLKGRDVASMDRYREDNGRWVFDHAALVRFGLDPSLLPPGSQVLNEPVGLYATNPQLVWAYCLVTALLAVVAGVLWFHAARMRRAQVQVAGQINLVSSLMEAIPTPLFYKDTAGIYLGCNKAFVEWSGLTREALLGRTVHEVFPRAQADVFKAKDDELLASGPVQIYEFVKSTPGGERHIRFHKALYKAGDGSTAGLVGVIADFTDIWTAERELERASEYLRAIFDSSPSALVCVDARGVVTRANAKALALCPECVPGADSRQMPGLGGLVGHALRAIEEGRPLELPREVERKGGTVTARDVMIYPVQASGVREAVVRIDDATESHRMLEVLAQSEKMMSVGGLAAGMAHEINNPLGGIMQSAQVVITRIRPDLPVNRKAAEAAGCSMDGVQEYLARRDIPELLENLRASAKRVATVVSNMLEFSKRSSSAWLPEELNELVERAVLLCLQDYSLADGYGFKRITLLREFDPADPSAPCSSQQIQHVIFNILRNAAQAMAESRTTDPTIILRTWVDAENGYIEIEDNGPGMDDAARRKVFEPFYTTRETGSGTGLGLSVSYFIVRENHGGEITLDSEPGRGSRFTIRLPRRNRAAH</sequence>
<keyword evidence="10" id="KW-0732">Signal</keyword>
<keyword evidence="5" id="KW-0547">Nucleotide-binding</keyword>
<reference evidence="13 14" key="2">
    <citation type="submission" date="2020-05" db="EMBL/GenBank/DDBJ databases">
        <title>Draft genome sequence of Desulfovibrio sp. strainFSS-1.</title>
        <authorList>
            <person name="Shimoshige H."/>
            <person name="Kobayashi H."/>
            <person name="Maekawa T."/>
        </authorList>
    </citation>
    <scope>NUCLEOTIDE SEQUENCE [LARGE SCALE GENOMIC DNA]</scope>
    <source>
        <strain evidence="13 14">SIID29052-01</strain>
    </source>
</reference>
<dbReference type="SUPFAM" id="SSF55874">
    <property type="entry name" value="ATPase domain of HSP90 chaperone/DNA topoisomerase II/histidine kinase"/>
    <property type="match status" value="1"/>
</dbReference>
<dbReference type="InterPro" id="IPR035965">
    <property type="entry name" value="PAS-like_dom_sf"/>
</dbReference>
<dbReference type="InterPro" id="IPR005467">
    <property type="entry name" value="His_kinase_dom"/>
</dbReference>
<evidence type="ECO:0000259" key="12">
    <source>
        <dbReference type="PROSITE" id="PS50112"/>
    </source>
</evidence>
<feature type="transmembrane region" description="Helical" evidence="9">
    <location>
        <begin position="349"/>
        <end position="368"/>
    </location>
</feature>
<evidence type="ECO:0000256" key="4">
    <source>
        <dbReference type="ARBA" id="ARBA00022679"/>
    </source>
</evidence>
<evidence type="ECO:0000259" key="11">
    <source>
        <dbReference type="PROSITE" id="PS50109"/>
    </source>
</evidence>
<keyword evidence="9" id="KW-1133">Transmembrane helix</keyword>
<accession>A0A6V8LWD9</accession>
<reference evidence="13 14" key="1">
    <citation type="submission" date="2020-04" db="EMBL/GenBank/DDBJ databases">
        <authorList>
            <consortium name="Desulfovibrio sp. FSS-1 genome sequencing consortium"/>
            <person name="Shimoshige H."/>
            <person name="Kobayashi H."/>
            <person name="Maekawa T."/>
        </authorList>
    </citation>
    <scope>NUCLEOTIDE SEQUENCE [LARGE SCALE GENOMIC DNA]</scope>
    <source>
        <strain evidence="13 14">SIID29052-01</strain>
    </source>
</reference>
<organism evidence="13 14">
    <name type="scientific">Fundidesulfovibrio magnetotacticus</name>
    <dbReference type="NCBI Taxonomy" id="2730080"/>
    <lineage>
        <taxon>Bacteria</taxon>
        <taxon>Pseudomonadati</taxon>
        <taxon>Thermodesulfobacteriota</taxon>
        <taxon>Desulfovibrionia</taxon>
        <taxon>Desulfovibrionales</taxon>
        <taxon>Desulfovibrionaceae</taxon>
        <taxon>Fundidesulfovibrio</taxon>
    </lineage>
</organism>
<dbReference type="SMART" id="SM00387">
    <property type="entry name" value="HATPase_c"/>
    <property type="match status" value="1"/>
</dbReference>
<proteinExistence type="predicted"/>
<dbReference type="Gene3D" id="1.10.287.130">
    <property type="match status" value="1"/>
</dbReference>
<dbReference type="Pfam" id="PF13188">
    <property type="entry name" value="PAS_8"/>
    <property type="match status" value="1"/>
</dbReference>
<dbReference type="GO" id="GO:0000155">
    <property type="term" value="F:phosphorelay sensor kinase activity"/>
    <property type="evidence" value="ECO:0007669"/>
    <property type="project" value="InterPro"/>
</dbReference>
<evidence type="ECO:0000256" key="8">
    <source>
        <dbReference type="ARBA" id="ARBA00023012"/>
    </source>
</evidence>
<evidence type="ECO:0000313" key="13">
    <source>
        <dbReference type="EMBL" id="GFK94921.1"/>
    </source>
</evidence>
<evidence type="ECO:0000256" key="7">
    <source>
        <dbReference type="ARBA" id="ARBA00022840"/>
    </source>
</evidence>